<dbReference type="Pfam" id="PF22740">
    <property type="entry name" value="PapZ_C"/>
    <property type="match status" value="1"/>
</dbReference>
<dbReference type="InterPro" id="IPR027417">
    <property type="entry name" value="P-loop_NTPase"/>
</dbReference>
<evidence type="ECO:0000256" key="3">
    <source>
        <dbReference type="ARBA" id="ARBA00023134"/>
    </source>
</evidence>
<dbReference type="PANTHER" id="PTHR30448:SF0">
    <property type="entry name" value="RNASE ADAPTER PROTEIN RAPZ"/>
    <property type="match status" value="1"/>
</dbReference>
<reference evidence="7 8" key="1">
    <citation type="submission" date="2018-12" db="EMBL/GenBank/DDBJ databases">
        <authorList>
            <consortium name="Pathogen Informatics"/>
        </authorList>
    </citation>
    <scope>NUCLEOTIDE SEQUENCE [LARGE SCALE GENOMIC DNA]</scope>
    <source>
        <strain evidence="7 8">NCTC10296</strain>
    </source>
</reference>
<evidence type="ECO:0000313" key="8">
    <source>
        <dbReference type="Proteomes" id="UP000279284"/>
    </source>
</evidence>
<feature type="domain" description="RapZ-like N-terminal" evidence="5">
    <location>
        <begin position="5"/>
        <end position="158"/>
    </location>
</feature>
<dbReference type="AlphaFoldDB" id="A0A3S5E8A8"/>
<dbReference type="InterPro" id="IPR053930">
    <property type="entry name" value="RapZ-like_N"/>
</dbReference>
<dbReference type="STRING" id="493.BWD07_05945"/>
<dbReference type="GO" id="GO:0005525">
    <property type="term" value="F:GTP binding"/>
    <property type="evidence" value="ECO:0007669"/>
    <property type="project" value="UniProtKB-UniRule"/>
</dbReference>
<name>A0A3S5E8A8_9NEIS</name>
<dbReference type="HAMAP" id="MF_00636">
    <property type="entry name" value="RapZ_like"/>
    <property type="match status" value="1"/>
</dbReference>
<keyword evidence="2 4" id="KW-0067">ATP-binding</keyword>
<evidence type="ECO:0000256" key="4">
    <source>
        <dbReference type="HAMAP-Rule" id="MF_00636"/>
    </source>
</evidence>
<evidence type="ECO:0000313" key="7">
    <source>
        <dbReference type="EMBL" id="VEF01560.1"/>
    </source>
</evidence>
<keyword evidence="8" id="KW-1185">Reference proteome</keyword>
<dbReference type="KEGG" id="nci:NCTC10296_01362"/>
<proteinExistence type="inferred from homology"/>
<evidence type="ECO:0000259" key="5">
    <source>
        <dbReference type="Pfam" id="PF03668"/>
    </source>
</evidence>
<feature type="binding site" evidence="4">
    <location>
        <begin position="12"/>
        <end position="19"/>
    </location>
    <ligand>
        <name>ATP</name>
        <dbReference type="ChEBI" id="CHEBI:30616"/>
    </ligand>
</feature>
<dbReference type="Gene3D" id="3.40.50.300">
    <property type="entry name" value="P-loop containing nucleotide triphosphate hydrolases"/>
    <property type="match status" value="1"/>
</dbReference>
<keyword evidence="1 4" id="KW-0547">Nucleotide-binding</keyword>
<dbReference type="Pfam" id="PF03668">
    <property type="entry name" value="RapZ-like_N"/>
    <property type="match status" value="1"/>
</dbReference>
<feature type="binding site" evidence="4">
    <location>
        <begin position="62"/>
        <end position="65"/>
    </location>
    <ligand>
        <name>GTP</name>
        <dbReference type="ChEBI" id="CHEBI:37565"/>
    </ligand>
</feature>
<dbReference type="PANTHER" id="PTHR30448">
    <property type="entry name" value="RNASE ADAPTER PROTEIN RAPZ"/>
    <property type="match status" value="1"/>
</dbReference>
<keyword evidence="3 4" id="KW-0342">GTP-binding</keyword>
<dbReference type="SUPFAM" id="SSF52540">
    <property type="entry name" value="P-loop containing nucleoside triphosphate hydrolases"/>
    <property type="match status" value="1"/>
</dbReference>
<dbReference type="PIRSF" id="PIRSF005052">
    <property type="entry name" value="P-loopkin"/>
    <property type="match status" value="1"/>
</dbReference>
<feature type="domain" description="RapZ C-terminal" evidence="6">
    <location>
        <begin position="166"/>
        <end position="282"/>
    </location>
</feature>
<dbReference type="Proteomes" id="UP000279284">
    <property type="component" value="Chromosome"/>
</dbReference>
<accession>A0A3S5E8A8</accession>
<dbReference type="GO" id="GO:0005524">
    <property type="term" value="F:ATP binding"/>
    <property type="evidence" value="ECO:0007669"/>
    <property type="project" value="UniProtKB-UniRule"/>
</dbReference>
<protein>
    <submittedName>
        <fullName evidence="7">ATP-binding protein</fullName>
    </submittedName>
</protein>
<evidence type="ECO:0000259" key="6">
    <source>
        <dbReference type="Pfam" id="PF22740"/>
    </source>
</evidence>
<sequence length="288" mass="33368">MHSIMKIVLISGLSGSGKSVALKVLEDVGYNCVDNMPLEMLPQLMAHHLKRGITENLGISVDIRSHLNTPEASRQIARLRKEGHQVEILFLEASDEILIRRFSETRRSHPLARQKFTVLESIRQEREILYPLREMAYCIDTSKMNAQQLRYSVQQWLKIEREGLLVILESFGFKYGVPNNADFLFDMRSLPNPYYDPELRPFTGMDKPIQDYLGKQPLAQEMIGDIHQFLTRWLPRMQIESRSYVTIGIGCTGGQHRSVYVVEQLSKLLKEQYEVLIRHRQAQNLADR</sequence>
<organism evidence="7 8">
    <name type="scientific">Neisseria canis</name>
    <dbReference type="NCBI Taxonomy" id="493"/>
    <lineage>
        <taxon>Bacteria</taxon>
        <taxon>Pseudomonadati</taxon>
        <taxon>Pseudomonadota</taxon>
        <taxon>Betaproteobacteria</taxon>
        <taxon>Neisseriales</taxon>
        <taxon>Neisseriaceae</taxon>
        <taxon>Neisseria</taxon>
    </lineage>
</organism>
<dbReference type="NCBIfam" id="NF003828">
    <property type="entry name" value="PRK05416.1"/>
    <property type="match status" value="1"/>
</dbReference>
<evidence type="ECO:0000256" key="1">
    <source>
        <dbReference type="ARBA" id="ARBA00022741"/>
    </source>
</evidence>
<evidence type="ECO:0000256" key="2">
    <source>
        <dbReference type="ARBA" id="ARBA00022840"/>
    </source>
</evidence>
<dbReference type="InterPro" id="IPR005337">
    <property type="entry name" value="RapZ-like"/>
</dbReference>
<dbReference type="EMBL" id="LR134313">
    <property type="protein sequence ID" value="VEF01560.1"/>
    <property type="molecule type" value="Genomic_DNA"/>
</dbReference>
<gene>
    <name evidence="7" type="primary">yhbJ</name>
    <name evidence="7" type="ORF">NCTC10296_01362</name>
</gene>
<dbReference type="InterPro" id="IPR053931">
    <property type="entry name" value="RapZ_C"/>
</dbReference>